<name>A0A1Q5U9Y0_9EURO</name>
<dbReference type="EMBL" id="MNBE01000552">
    <property type="protein sequence ID" value="OKP09284.1"/>
    <property type="molecule type" value="Genomic_DNA"/>
</dbReference>
<dbReference type="AlphaFoldDB" id="A0A1Q5U9Y0"/>
<proteinExistence type="predicted"/>
<dbReference type="Proteomes" id="UP000186955">
    <property type="component" value="Unassembled WGS sequence"/>
</dbReference>
<sequence>MTIEMPELEQLTVDEFAGEIIKQPSAGHDGDISRARCILTLPDELLSKILDYSILFQPMNSWSESPLRSGYDPARIMTVALTCRRFSQIVVPFYYRKTFSDYVMKLIPPDSRLELLLCTLQANPSLGLHCRVLNSFLPDKGNHEEPGGGCGLAEQLPALVPNIKRVYLRGCFGKARNKQAWTFLTACVRHMHQLEDVALQRQAREGLEVADFLAAFQGSSLKELRVGGFAKSRSRLEDLKVGRIDRLPN</sequence>
<organism evidence="1 2">
    <name type="scientific">Penicillium subrubescens</name>
    <dbReference type="NCBI Taxonomy" id="1316194"/>
    <lineage>
        <taxon>Eukaryota</taxon>
        <taxon>Fungi</taxon>
        <taxon>Dikarya</taxon>
        <taxon>Ascomycota</taxon>
        <taxon>Pezizomycotina</taxon>
        <taxon>Eurotiomycetes</taxon>
        <taxon>Eurotiomycetidae</taxon>
        <taxon>Eurotiales</taxon>
        <taxon>Aspergillaceae</taxon>
        <taxon>Penicillium</taxon>
    </lineage>
</organism>
<evidence type="ECO:0000313" key="2">
    <source>
        <dbReference type="Proteomes" id="UP000186955"/>
    </source>
</evidence>
<reference evidence="1 2" key="1">
    <citation type="submission" date="2016-10" db="EMBL/GenBank/DDBJ databases">
        <title>Genome sequence of the ascomycete fungus Penicillium subrubescens.</title>
        <authorList>
            <person name="De Vries R.P."/>
            <person name="Peng M."/>
            <person name="Dilokpimol A."/>
            <person name="Hilden K."/>
            <person name="Makela M.R."/>
            <person name="Grigoriev I."/>
            <person name="Riley R."/>
            <person name="Granchi Z."/>
        </authorList>
    </citation>
    <scope>NUCLEOTIDE SEQUENCE [LARGE SCALE GENOMIC DNA]</scope>
    <source>
        <strain evidence="1 2">CBS 132785</strain>
    </source>
</reference>
<gene>
    <name evidence="1" type="ORF">PENSUB_5370</name>
</gene>
<comment type="caution">
    <text evidence="1">The sequence shown here is derived from an EMBL/GenBank/DDBJ whole genome shotgun (WGS) entry which is preliminary data.</text>
</comment>
<protein>
    <submittedName>
        <fullName evidence="1">Uncharacterized protein</fullName>
    </submittedName>
</protein>
<keyword evidence="2" id="KW-1185">Reference proteome</keyword>
<evidence type="ECO:0000313" key="1">
    <source>
        <dbReference type="EMBL" id="OKP09284.1"/>
    </source>
</evidence>
<accession>A0A1Q5U9Y0</accession>